<keyword evidence="4" id="KW-1185">Reference proteome</keyword>
<gene>
    <name evidence="3" type="ORF">EZ315_11570</name>
</gene>
<dbReference type="Pfam" id="PF25583">
    <property type="entry name" value="WCX"/>
    <property type="match status" value="1"/>
</dbReference>
<name>A0A4Z0V3T9_9BACT</name>
<feature type="domain" description="WYL" evidence="1">
    <location>
        <begin position="155"/>
        <end position="226"/>
    </location>
</feature>
<dbReference type="Pfam" id="PF13280">
    <property type="entry name" value="WYL"/>
    <property type="match status" value="1"/>
</dbReference>
<evidence type="ECO:0000259" key="1">
    <source>
        <dbReference type="Pfam" id="PF13280"/>
    </source>
</evidence>
<protein>
    <submittedName>
        <fullName evidence="3">WYL domain-containing protein</fullName>
    </submittedName>
</protein>
<feature type="domain" description="WCX" evidence="2">
    <location>
        <begin position="258"/>
        <end position="334"/>
    </location>
</feature>
<comment type="caution">
    <text evidence="3">The sequence shown here is derived from an EMBL/GenBank/DDBJ whole genome shotgun (WGS) entry which is preliminary data.</text>
</comment>
<evidence type="ECO:0000259" key="2">
    <source>
        <dbReference type="Pfam" id="PF25583"/>
    </source>
</evidence>
<dbReference type="EMBL" id="SJSA01000002">
    <property type="protein sequence ID" value="TGG36486.1"/>
    <property type="molecule type" value="Genomic_DNA"/>
</dbReference>
<dbReference type="GeneID" id="82150429"/>
<dbReference type="PANTHER" id="PTHR34580">
    <property type="match status" value="1"/>
</dbReference>
<organism evidence="3 4">
    <name type="scientific">Duncaniella freteri</name>
    <dbReference type="NCBI Taxonomy" id="2530391"/>
    <lineage>
        <taxon>Bacteria</taxon>
        <taxon>Pseudomonadati</taxon>
        <taxon>Bacteroidota</taxon>
        <taxon>Bacteroidia</taxon>
        <taxon>Bacteroidales</taxon>
        <taxon>Muribaculaceae</taxon>
        <taxon>Duncaniella</taxon>
    </lineage>
</organism>
<proteinExistence type="predicted"/>
<reference evidence="3 4" key="1">
    <citation type="submission" date="2019-02" db="EMBL/GenBank/DDBJ databases">
        <title>Isolation and identification of novel species under the genus Muribaculum.</title>
        <authorList>
            <person name="Miyake S."/>
            <person name="Ding Y."/>
            <person name="Low A."/>
            <person name="Soh M."/>
            <person name="Seedorf H."/>
        </authorList>
    </citation>
    <scope>NUCLEOTIDE SEQUENCE [LARGE SCALE GENOMIC DNA]</scope>
    <source>
        <strain evidence="3 4">TLL-A3</strain>
    </source>
</reference>
<dbReference type="InterPro" id="IPR057727">
    <property type="entry name" value="WCX_dom"/>
</dbReference>
<dbReference type="InterPro" id="IPR026881">
    <property type="entry name" value="WYL_dom"/>
</dbReference>
<accession>A0A4Z0V3T9</accession>
<sequence>MPINRSALIRISTIDRCLQNHYRRWTIDDLIEACTEALAEYEGRCNPVSRRTFQNDIALMRSDRLGYNAPIIVKDHKYYMYDDPDYSITHLPLNDEGLDALNSAMDVLRQLQGFPQLAPAIDIISKLNEHIVQGTTVGARPAMDIERNPDYRGMEHLGVLYDAVRRERTLVVTYQSFRARNPEDIVVYPYLLKEYRNRWFLIGEKQSNHVPQVNIFAIDRIKSVRIDTRYPFKRSSDFDPLHYFDDTIGVTRLINDKPRRVVIKVDRSQAPYVETKPLHSSQKVEERLSDGAIMLSLNVVINYELERLILGYGMHMEVISPLELREQFARQFRKCVKMYSEQ</sequence>
<evidence type="ECO:0000313" key="4">
    <source>
        <dbReference type="Proteomes" id="UP000297635"/>
    </source>
</evidence>
<dbReference type="PROSITE" id="PS52050">
    <property type="entry name" value="WYL"/>
    <property type="match status" value="1"/>
</dbReference>
<dbReference type="AlphaFoldDB" id="A0A4Z0V3T9"/>
<dbReference type="InterPro" id="IPR051534">
    <property type="entry name" value="CBASS_pafABC_assoc_protein"/>
</dbReference>
<evidence type="ECO:0000313" key="3">
    <source>
        <dbReference type="EMBL" id="TGG36486.1"/>
    </source>
</evidence>
<dbReference type="PANTHER" id="PTHR34580:SF9">
    <property type="entry name" value="SLL5097 PROTEIN"/>
    <property type="match status" value="1"/>
</dbReference>
<dbReference type="Proteomes" id="UP000297635">
    <property type="component" value="Unassembled WGS sequence"/>
</dbReference>
<dbReference type="RefSeq" id="WP_135472223.1">
    <property type="nucleotide sequence ID" value="NZ_CASGTF010000059.1"/>
</dbReference>